<keyword evidence="4 7" id="KW-0863">Zinc-finger</keyword>
<evidence type="ECO:0000256" key="1">
    <source>
        <dbReference type="ARBA" id="ARBA00004123"/>
    </source>
</evidence>
<dbReference type="AlphaFoldDB" id="A0A8B6EDX2"/>
<feature type="domain" description="C2H2-type" evidence="9">
    <location>
        <begin position="797"/>
        <end position="824"/>
    </location>
</feature>
<feature type="compositionally biased region" description="Polar residues" evidence="8">
    <location>
        <begin position="522"/>
        <end position="532"/>
    </location>
</feature>
<keyword evidence="6" id="KW-0539">Nucleus</keyword>
<dbReference type="PANTHER" id="PTHR24388:SF54">
    <property type="entry name" value="PROTEIN ESCARGOT"/>
    <property type="match status" value="1"/>
</dbReference>
<dbReference type="PANTHER" id="PTHR24388">
    <property type="entry name" value="ZINC FINGER PROTEIN"/>
    <property type="match status" value="1"/>
</dbReference>
<protein>
    <recommendedName>
        <fullName evidence="9">C2H2-type domain-containing protein</fullName>
    </recommendedName>
</protein>
<keyword evidence="5" id="KW-0862">Zinc</keyword>
<feature type="domain" description="C2H2-type" evidence="9">
    <location>
        <begin position="623"/>
        <end position="650"/>
    </location>
</feature>
<comment type="caution">
    <text evidence="10">The sequence shown here is derived from an EMBL/GenBank/DDBJ whole genome shotgun (WGS) entry which is preliminary data.</text>
</comment>
<dbReference type="Pfam" id="PF00096">
    <property type="entry name" value="zf-C2H2"/>
    <property type="match status" value="4"/>
</dbReference>
<comment type="subcellular location">
    <subcellularLocation>
        <location evidence="1">Nucleus</location>
    </subcellularLocation>
</comment>
<evidence type="ECO:0000256" key="3">
    <source>
        <dbReference type="ARBA" id="ARBA00022737"/>
    </source>
</evidence>
<evidence type="ECO:0000313" key="11">
    <source>
        <dbReference type="Proteomes" id="UP000596742"/>
    </source>
</evidence>
<dbReference type="SUPFAM" id="SSF57667">
    <property type="entry name" value="beta-beta-alpha zinc fingers"/>
    <property type="match status" value="4"/>
</dbReference>
<feature type="region of interest" description="Disordered" evidence="8">
    <location>
        <begin position="510"/>
        <end position="532"/>
    </location>
</feature>
<gene>
    <name evidence="10" type="ORF">MGAL_10B038392</name>
</gene>
<proteinExistence type="predicted"/>
<dbReference type="GO" id="GO:0005634">
    <property type="term" value="C:nucleus"/>
    <property type="evidence" value="ECO:0007669"/>
    <property type="project" value="UniProtKB-SubCell"/>
</dbReference>
<dbReference type="InterPro" id="IPR013087">
    <property type="entry name" value="Znf_C2H2_type"/>
</dbReference>
<dbReference type="GO" id="GO:0008270">
    <property type="term" value="F:zinc ion binding"/>
    <property type="evidence" value="ECO:0007669"/>
    <property type="project" value="UniProtKB-KW"/>
</dbReference>
<feature type="domain" description="C2H2-type" evidence="9">
    <location>
        <begin position="594"/>
        <end position="621"/>
    </location>
</feature>
<evidence type="ECO:0000256" key="8">
    <source>
        <dbReference type="SAM" id="MobiDB-lite"/>
    </source>
</evidence>
<evidence type="ECO:0000259" key="9">
    <source>
        <dbReference type="PROSITE" id="PS50157"/>
    </source>
</evidence>
<dbReference type="GO" id="GO:0000981">
    <property type="term" value="F:DNA-binding transcription factor activity, RNA polymerase II-specific"/>
    <property type="evidence" value="ECO:0007669"/>
    <property type="project" value="TreeGrafter"/>
</dbReference>
<dbReference type="PROSITE" id="PS50157">
    <property type="entry name" value="ZINC_FINGER_C2H2_2"/>
    <property type="match status" value="7"/>
</dbReference>
<evidence type="ECO:0000256" key="7">
    <source>
        <dbReference type="PROSITE-ProRule" id="PRU00042"/>
    </source>
</evidence>
<dbReference type="OrthoDB" id="3561125at2759"/>
<feature type="domain" description="C2H2-type" evidence="9">
    <location>
        <begin position="825"/>
        <end position="853"/>
    </location>
</feature>
<feature type="compositionally biased region" description="Basic residues" evidence="8">
    <location>
        <begin position="324"/>
        <end position="333"/>
    </location>
</feature>
<feature type="region of interest" description="Disordered" evidence="8">
    <location>
        <begin position="313"/>
        <end position="336"/>
    </location>
</feature>
<keyword evidence="3" id="KW-0677">Repeat</keyword>
<dbReference type="EMBL" id="UYJE01004995">
    <property type="protein sequence ID" value="VDI33093.1"/>
    <property type="molecule type" value="Genomic_DNA"/>
</dbReference>
<dbReference type="GO" id="GO:0000978">
    <property type="term" value="F:RNA polymerase II cis-regulatory region sequence-specific DNA binding"/>
    <property type="evidence" value="ECO:0007669"/>
    <property type="project" value="TreeGrafter"/>
</dbReference>
<accession>A0A8B6EDX2</accession>
<feature type="domain" description="C2H2-type" evidence="9">
    <location>
        <begin position="854"/>
        <end position="881"/>
    </location>
</feature>
<dbReference type="SMART" id="SM00355">
    <property type="entry name" value="ZnF_C2H2"/>
    <property type="match status" value="9"/>
</dbReference>
<feature type="domain" description="C2H2-type" evidence="9">
    <location>
        <begin position="736"/>
        <end position="764"/>
    </location>
</feature>
<evidence type="ECO:0000256" key="6">
    <source>
        <dbReference type="ARBA" id="ARBA00023242"/>
    </source>
</evidence>
<dbReference type="FunFam" id="3.30.160.60:FF:000145">
    <property type="entry name" value="Zinc finger protein 574"/>
    <property type="match status" value="1"/>
</dbReference>
<evidence type="ECO:0000256" key="5">
    <source>
        <dbReference type="ARBA" id="ARBA00022833"/>
    </source>
</evidence>
<dbReference type="PROSITE" id="PS00028">
    <property type="entry name" value="ZINC_FINGER_C2H2_1"/>
    <property type="match status" value="4"/>
</dbReference>
<organism evidence="10 11">
    <name type="scientific">Mytilus galloprovincialis</name>
    <name type="common">Mediterranean mussel</name>
    <dbReference type="NCBI Taxonomy" id="29158"/>
    <lineage>
        <taxon>Eukaryota</taxon>
        <taxon>Metazoa</taxon>
        <taxon>Spiralia</taxon>
        <taxon>Lophotrochozoa</taxon>
        <taxon>Mollusca</taxon>
        <taxon>Bivalvia</taxon>
        <taxon>Autobranchia</taxon>
        <taxon>Pteriomorphia</taxon>
        <taxon>Mytilida</taxon>
        <taxon>Mytiloidea</taxon>
        <taxon>Mytilidae</taxon>
        <taxon>Mytilinae</taxon>
        <taxon>Mytilus</taxon>
    </lineage>
</organism>
<evidence type="ECO:0000256" key="2">
    <source>
        <dbReference type="ARBA" id="ARBA00022723"/>
    </source>
</evidence>
<keyword evidence="11" id="KW-1185">Reference proteome</keyword>
<dbReference type="Gene3D" id="3.30.160.60">
    <property type="entry name" value="Classic Zinc Finger"/>
    <property type="match status" value="5"/>
</dbReference>
<sequence>MENSGLTEDNSVPQEGHGQTTAGLEVINIPLLHVDGSNNIALTRLLAQHGITLQTGLNDVQNGQLLSVNGVESLSQNNIEASSLIESTNQIVFTSSGNVENQISTNDGLPIVGNQMLCVPNMTQTLTFVTDYMPDVVANGNLPSDNFHNNISLQYRIQSYEPYEEKKIFSHVVAFLSEDICAEMFTNHSGYLDQLEKGDVFQITKQEESYTVAGELWSLLMLQKRLQTLLRTGKKQSAEYKKREFCNKCVQTEKPKTTDTAVQTNYPIKKQGLVNCGTMCEILLPSVTAFGREIKQSGRYNTNSSTFLSHSVDEDMDEEYTPRTSRRKRKVPKRAATAYEHSDIKIKNDKVKQSQRIVVVQDDTVTVKDCNTKLNRSTKQPVLADTKTQMKSITNNQEIIPEPDASIHATNGKKNFNNEIGQKISIPGTNENNTMECFSTQPVIDTNLLDNYQSIGTDMEENNDLVHNYESHDNLSANTNTCNDVAFIHSEPTKSTGEVFTASASDYTSITSEDSSEENDIANGTSLLDEPNSIQNNLGSTRLNTLPQEDQIQAALRASQICFEEVPELQPSKSKTNTKKKSKKDYEAATPFKFFCDKCSFKSKRHSHLIKHLKFHETVRKMFYCKQCNYKTIRNGALRRHEMSHSSNVMHCNQCKYTTDDFISLDRHMKIKHDLAISKKKKKTIYKCPKCDYSSMMPSRYAAHLRLHKDLSGSGSSDIMLALQQFEEKPEEQQTFQCTLCSYKSIRKEHLVRHVNNVHTDHRPFLCDICGQSFKRKDALSQHKITHVDKLNRNYAFHCSVCKKPFRSKTHLNEHMAMHSNIRQYLCDICGTSFKTKSCQQKHIKSIHHNPRSFECNSCLKRFNTKFALLRHLRIHEKPTNLITTQSVSNVETVVPQIFQTLDSQPATLVQDIITTDGEVFETTEDNLQQVLLKTNDSNESATAIMYLPTSLQPGCF</sequence>
<dbReference type="InterPro" id="IPR036236">
    <property type="entry name" value="Znf_C2H2_sf"/>
</dbReference>
<dbReference type="InterPro" id="IPR050527">
    <property type="entry name" value="Snail/Krueppel_Znf"/>
</dbReference>
<keyword evidence="2" id="KW-0479">Metal-binding</keyword>
<name>A0A8B6EDX2_MYTGA</name>
<feature type="domain" description="C2H2-type" evidence="9">
    <location>
        <begin position="765"/>
        <end position="792"/>
    </location>
</feature>
<dbReference type="Proteomes" id="UP000596742">
    <property type="component" value="Unassembled WGS sequence"/>
</dbReference>
<reference evidence="10" key="1">
    <citation type="submission" date="2018-11" db="EMBL/GenBank/DDBJ databases">
        <authorList>
            <person name="Alioto T."/>
            <person name="Alioto T."/>
        </authorList>
    </citation>
    <scope>NUCLEOTIDE SEQUENCE</scope>
</reference>
<evidence type="ECO:0000313" key="10">
    <source>
        <dbReference type="EMBL" id="VDI33093.1"/>
    </source>
</evidence>
<evidence type="ECO:0000256" key="4">
    <source>
        <dbReference type="ARBA" id="ARBA00022771"/>
    </source>
</evidence>